<sequence>MSPIIFNFASNILLVAAEARLQGIRHAEQWPLKAMAFTDNTVFGLSCICNKTIFAQLMDLYEQASNVKVNMNKTIVVKIVPTIYLSPPSYVLSVDTLVFRHLGILFNNKGLALQEMESKLITDLVDHMGK</sequence>
<evidence type="ECO:0000313" key="2">
    <source>
        <dbReference type="Proteomes" id="UP001165960"/>
    </source>
</evidence>
<keyword evidence="2" id="KW-1185">Reference proteome</keyword>
<dbReference type="EMBL" id="QTSX02005798">
    <property type="protein sequence ID" value="KAJ9057397.1"/>
    <property type="molecule type" value="Genomic_DNA"/>
</dbReference>
<proteinExistence type="predicted"/>
<accession>A0ACC2S4T6</accession>
<name>A0ACC2S4T6_9FUNG</name>
<organism evidence="1 2">
    <name type="scientific">Entomophthora muscae</name>
    <dbReference type="NCBI Taxonomy" id="34485"/>
    <lineage>
        <taxon>Eukaryota</taxon>
        <taxon>Fungi</taxon>
        <taxon>Fungi incertae sedis</taxon>
        <taxon>Zoopagomycota</taxon>
        <taxon>Entomophthoromycotina</taxon>
        <taxon>Entomophthoromycetes</taxon>
        <taxon>Entomophthorales</taxon>
        <taxon>Entomophthoraceae</taxon>
        <taxon>Entomophthora</taxon>
    </lineage>
</organism>
<gene>
    <name evidence="1" type="ORF">DSO57_1023055</name>
</gene>
<reference evidence="1" key="1">
    <citation type="submission" date="2022-04" db="EMBL/GenBank/DDBJ databases">
        <title>Genome of the entomopathogenic fungus Entomophthora muscae.</title>
        <authorList>
            <person name="Elya C."/>
            <person name="Lovett B.R."/>
            <person name="Lee E."/>
            <person name="Macias A.M."/>
            <person name="Hajek A.E."/>
            <person name="De Bivort B.L."/>
            <person name="Kasson M.T."/>
            <person name="De Fine Licht H.H."/>
            <person name="Stajich J.E."/>
        </authorList>
    </citation>
    <scope>NUCLEOTIDE SEQUENCE</scope>
    <source>
        <strain evidence="1">Berkeley</strain>
    </source>
</reference>
<evidence type="ECO:0000313" key="1">
    <source>
        <dbReference type="EMBL" id="KAJ9057397.1"/>
    </source>
</evidence>
<comment type="caution">
    <text evidence="1">The sequence shown here is derived from an EMBL/GenBank/DDBJ whole genome shotgun (WGS) entry which is preliminary data.</text>
</comment>
<dbReference type="Proteomes" id="UP001165960">
    <property type="component" value="Unassembled WGS sequence"/>
</dbReference>
<protein>
    <submittedName>
        <fullName evidence="1">Uncharacterized protein</fullName>
    </submittedName>
</protein>